<dbReference type="AlphaFoldDB" id="A0A438EAR5"/>
<keyword evidence="2" id="KW-0479">Metal-binding</keyword>
<keyword evidence="2" id="KW-0862">Zinc</keyword>
<accession>A0A438EAR5</accession>
<evidence type="ECO:0000256" key="1">
    <source>
        <dbReference type="ARBA" id="ARBA00022750"/>
    </source>
</evidence>
<dbReference type="Pfam" id="PF25597">
    <property type="entry name" value="SH3_retrovirus"/>
    <property type="match status" value="1"/>
</dbReference>
<dbReference type="Pfam" id="PF14223">
    <property type="entry name" value="Retrotran_gag_2"/>
    <property type="match status" value="1"/>
</dbReference>
<dbReference type="InterPro" id="IPR054722">
    <property type="entry name" value="PolX-like_BBD"/>
</dbReference>
<dbReference type="SUPFAM" id="SSF57756">
    <property type="entry name" value="Retrovirus zinc finger-like domains"/>
    <property type="match status" value="1"/>
</dbReference>
<dbReference type="InterPro" id="IPR043502">
    <property type="entry name" value="DNA/RNA_pol_sf"/>
</dbReference>
<keyword evidence="1" id="KW-0645">Protease</keyword>
<feature type="region of interest" description="Disordered" evidence="3">
    <location>
        <begin position="48"/>
        <end position="84"/>
    </location>
</feature>
<dbReference type="SUPFAM" id="SSF56672">
    <property type="entry name" value="DNA/RNA polymerases"/>
    <property type="match status" value="1"/>
</dbReference>
<dbReference type="Gene3D" id="4.10.60.10">
    <property type="entry name" value="Zinc finger, CCHC-type"/>
    <property type="match status" value="1"/>
</dbReference>
<dbReference type="InterPro" id="IPR057670">
    <property type="entry name" value="SH3_retrovirus"/>
</dbReference>
<keyword evidence="1" id="KW-0378">Hydrolase</keyword>
<evidence type="ECO:0000313" key="6">
    <source>
        <dbReference type="Proteomes" id="UP000288805"/>
    </source>
</evidence>
<keyword evidence="1" id="KW-0064">Aspartyl protease</keyword>
<feature type="region of interest" description="Disordered" evidence="3">
    <location>
        <begin position="271"/>
        <end position="293"/>
    </location>
</feature>
<feature type="domain" description="CCHC-type" evidence="4">
    <location>
        <begin position="303"/>
        <end position="318"/>
    </location>
</feature>
<dbReference type="InterPro" id="IPR013103">
    <property type="entry name" value="RVT_2"/>
</dbReference>
<dbReference type="InterPro" id="IPR001878">
    <property type="entry name" value="Znf_CCHC"/>
</dbReference>
<dbReference type="CDD" id="cd09272">
    <property type="entry name" value="RNase_HI_RT_Ty1"/>
    <property type="match status" value="1"/>
</dbReference>
<comment type="caution">
    <text evidence="5">The sequence shown here is derived from an EMBL/GenBank/DDBJ whole genome shotgun (WGS) entry which is preliminary data.</text>
</comment>
<feature type="compositionally biased region" description="Basic and acidic residues" evidence="3">
    <location>
        <begin position="48"/>
        <end position="61"/>
    </location>
</feature>
<evidence type="ECO:0000259" key="4">
    <source>
        <dbReference type="PROSITE" id="PS50158"/>
    </source>
</evidence>
<name>A0A438EAR5_VITVI</name>
<dbReference type="GO" id="GO:0004190">
    <property type="term" value="F:aspartic-type endopeptidase activity"/>
    <property type="evidence" value="ECO:0007669"/>
    <property type="project" value="UniProtKB-KW"/>
</dbReference>
<dbReference type="PROSITE" id="PS50158">
    <property type="entry name" value="ZF_CCHC"/>
    <property type="match status" value="1"/>
</dbReference>
<dbReference type="EMBL" id="QGNW01001338">
    <property type="protein sequence ID" value="RVW44927.1"/>
    <property type="molecule type" value="Genomic_DNA"/>
</dbReference>
<evidence type="ECO:0000313" key="5">
    <source>
        <dbReference type="EMBL" id="RVW44927.1"/>
    </source>
</evidence>
<dbReference type="Pfam" id="PF13976">
    <property type="entry name" value="gag_pre-integrs"/>
    <property type="match status" value="1"/>
</dbReference>
<organism evidence="5 6">
    <name type="scientific">Vitis vinifera</name>
    <name type="common">Grape</name>
    <dbReference type="NCBI Taxonomy" id="29760"/>
    <lineage>
        <taxon>Eukaryota</taxon>
        <taxon>Viridiplantae</taxon>
        <taxon>Streptophyta</taxon>
        <taxon>Embryophyta</taxon>
        <taxon>Tracheophyta</taxon>
        <taxon>Spermatophyta</taxon>
        <taxon>Magnoliopsida</taxon>
        <taxon>eudicotyledons</taxon>
        <taxon>Gunneridae</taxon>
        <taxon>Pentapetalae</taxon>
        <taxon>rosids</taxon>
        <taxon>Vitales</taxon>
        <taxon>Vitaceae</taxon>
        <taxon>Viteae</taxon>
        <taxon>Vitis</taxon>
    </lineage>
</organism>
<feature type="region of interest" description="Disordered" evidence="3">
    <location>
        <begin position="668"/>
        <end position="688"/>
    </location>
</feature>
<dbReference type="GO" id="GO:0003676">
    <property type="term" value="F:nucleic acid binding"/>
    <property type="evidence" value="ECO:0007669"/>
    <property type="project" value="InterPro"/>
</dbReference>
<dbReference type="PANTHER" id="PTHR11439">
    <property type="entry name" value="GAG-POL-RELATED RETROTRANSPOSON"/>
    <property type="match status" value="1"/>
</dbReference>
<dbReference type="InterPro" id="IPR036875">
    <property type="entry name" value="Znf_CCHC_sf"/>
</dbReference>
<dbReference type="InterPro" id="IPR025724">
    <property type="entry name" value="GAG-pre-integrase_dom"/>
</dbReference>
<dbReference type="Pfam" id="PF22936">
    <property type="entry name" value="Pol_BBD"/>
    <property type="match status" value="1"/>
</dbReference>
<dbReference type="Proteomes" id="UP000288805">
    <property type="component" value="Unassembled WGS sequence"/>
</dbReference>
<feature type="compositionally biased region" description="Basic residues" evidence="3">
    <location>
        <begin position="276"/>
        <end position="292"/>
    </location>
</feature>
<evidence type="ECO:0000256" key="3">
    <source>
        <dbReference type="SAM" id="MobiDB-lite"/>
    </source>
</evidence>
<dbReference type="SMART" id="SM00343">
    <property type="entry name" value="ZnF_C2HC"/>
    <property type="match status" value="1"/>
</dbReference>
<sequence length="1232" mass="140218">MASNSNSNFDELKWATQTRRILDEEVGYEGEVPVSIFNVPKTLLATKPDCHIPQKKQKEQKPAITGPDQNQQKPEKQQSSKSVAVRMATESNFVQPAIPKLDALYDHWCMLMENFLRSKEYWNLIEQGILTAEGGVELTEGQKKVIEDAKLKDLKKYQGTSRVQRAQRQALRKEFEMLNMKVGESVNEYFAQTLTIANKMRVHGEKMEDVVVIEKILRSMTPKFDYVVCSIEESNDLDTLSIDVLQSSLLVHEQRMNGHLVEEQALKVTYEDQPRGRGRGRGGFRGRGRGRSRQSFDKSTIECYNCHKIGHFQYECPNKETETKTQYAEASGEILLMAHADGKEASKDELWFLDSGCSNHMCGKKELFSRLDESFSTSVKLGDNSSMAVKGKGNIRTFVNGIVQLITEVFYVPGLQDNLLSVGQLQEKGLAILIQHGKCKIYHPDRGLIMEIAMSSNRMFILPAQKLLKEEICLSSLTEDQARLWHLRYGHLSFNDLKTLQQKRLVNGLPQFQAPLKVCEDCLVGKQRRNAFPKESTWRASQILQLVHADICGPINPTSNSKKRSPTLVVKDMTPEEAWSGSKPSVDHFRVFGCISHVHIPDSKRNKLDDKSVKCVLLGVSEESKAYRLYDPVSQKIIGESDKEAVLVDTNRGNFETDHHDITIKAMEGNDSYESNEENPLNPNEGRIRRPPAWLRDYESGKGLSEEEDTAYQALFVGNDPVSFGDAVKSMKWRKAMDAEIEAIERNDTWELTNLPTEANKVGVKWIYKTKFNENGEVDKYKARLVAKGYTQEHGVDYTEVFAPVARLDTIRVVISLAALKEWTIYQLDVKSAFLHGELSEEVFVEQPPGYQQKGNEQKVHKLKKALYGLKQAPRAWYSCIESYFMKEGFKKCHYEHTLFIKIGKGGKILIVCLYVDDLIFTRNDEIMFAKFKKSMMLEFDMTDLGKMRYFLGIEVMQRSDGIFINQKKYTQEVLERFSMDKCNPIHDPMVPRFKLMKNGDGVRVDSTFYKKIVGSLMYLTATRPDVMFVVSLISRFMDCPTELHLQSAKRILRYLKGTIDFGVFYKKGGNEELIAYTDSDYAGDLDDRKSTSGYVFMLSSGAVSWSSKKQPVVSLSTTEAEFIAATSCAYQAIWLRRILEGLNHAQHDSTTVYCDNSSTIKLSKNPVMHGRCKHIDVCFHFLRELTKDGTVEMVHCHTQEQVADIMTKSLKLDAFLKLRDLLGVCLDPGVN</sequence>
<gene>
    <name evidence="5" type="primary">POLX_1884</name>
    <name evidence="5" type="ORF">CK203_077947</name>
</gene>
<reference evidence="5 6" key="1">
    <citation type="journal article" date="2018" name="PLoS Genet.">
        <title>Population sequencing reveals clonal diversity and ancestral inbreeding in the grapevine cultivar Chardonnay.</title>
        <authorList>
            <person name="Roach M.J."/>
            <person name="Johnson D.L."/>
            <person name="Bohlmann J."/>
            <person name="van Vuuren H.J."/>
            <person name="Jones S.J."/>
            <person name="Pretorius I.S."/>
            <person name="Schmidt S.A."/>
            <person name="Borneman A.R."/>
        </authorList>
    </citation>
    <scope>NUCLEOTIDE SEQUENCE [LARGE SCALE GENOMIC DNA]</scope>
    <source>
        <strain evidence="6">cv. Chardonnay</strain>
        <tissue evidence="5">Leaf</tissue>
    </source>
</reference>
<dbReference type="PANTHER" id="PTHR11439:SF517">
    <property type="entry name" value="CYSTEINE-RICH RLK (RECEPTOR-LIKE PROTEIN KINASE) 8"/>
    <property type="match status" value="1"/>
</dbReference>
<keyword evidence="2" id="KW-0863">Zinc-finger</keyword>
<protein>
    <submittedName>
        <fullName evidence="5">Retrovirus-related Pol polyprotein from transposon TNT 1-94</fullName>
    </submittedName>
</protein>
<dbReference type="GO" id="GO:0008270">
    <property type="term" value="F:zinc ion binding"/>
    <property type="evidence" value="ECO:0007669"/>
    <property type="project" value="UniProtKB-KW"/>
</dbReference>
<dbReference type="Pfam" id="PF07727">
    <property type="entry name" value="RVT_2"/>
    <property type="match status" value="1"/>
</dbReference>
<proteinExistence type="predicted"/>
<evidence type="ECO:0000256" key="2">
    <source>
        <dbReference type="PROSITE-ProRule" id="PRU00047"/>
    </source>
</evidence>